<evidence type="ECO:0000256" key="3">
    <source>
        <dbReference type="ARBA" id="ARBA00022695"/>
    </source>
</evidence>
<accession>A0A6I5KYU7</accession>
<dbReference type="PANTHER" id="PTHR32294">
    <property type="entry name" value="DNA POLYMERASE III SUBUNIT ALPHA"/>
    <property type="match status" value="1"/>
</dbReference>
<dbReference type="Pfam" id="PF02811">
    <property type="entry name" value="PHP"/>
    <property type="match status" value="1"/>
</dbReference>
<feature type="domain" description="PHP" evidence="8">
    <location>
        <begin position="3"/>
        <end position="96"/>
    </location>
</feature>
<keyword evidence="4" id="KW-0235">DNA replication</keyword>
<evidence type="ECO:0000259" key="9">
    <source>
        <dbReference type="Pfam" id="PF07733"/>
    </source>
</evidence>
<dbReference type="Gene3D" id="3.20.20.140">
    <property type="entry name" value="Metal-dependent hydrolases"/>
    <property type="match status" value="2"/>
</dbReference>
<dbReference type="EC" id="2.7.7.7" evidence="1"/>
<feature type="domain" description="DNA polymerase helix-hairpin-helix motif" evidence="10">
    <location>
        <begin position="737"/>
        <end position="819"/>
    </location>
</feature>
<dbReference type="AlphaFoldDB" id="A0A6I5KYU7"/>
<feature type="domain" description="DNA polymerase III alpha subunit finger" evidence="11">
    <location>
        <begin position="492"/>
        <end position="661"/>
    </location>
</feature>
<dbReference type="InterPro" id="IPR029460">
    <property type="entry name" value="DNAPol_HHH"/>
</dbReference>
<dbReference type="InterPro" id="IPR004013">
    <property type="entry name" value="PHP_dom"/>
</dbReference>
<dbReference type="InterPro" id="IPR040982">
    <property type="entry name" value="DNA_pol3_finger"/>
</dbReference>
<organism evidence="12 13">
    <name type="scientific">Flagellimonas sediminis</name>
    <dbReference type="NCBI Taxonomy" id="2696468"/>
    <lineage>
        <taxon>Bacteria</taxon>
        <taxon>Pseudomonadati</taxon>
        <taxon>Bacteroidota</taxon>
        <taxon>Flavobacteriia</taxon>
        <taxon>Flavobacteriales</taxon>
        <taxon>Flavobacteriaceae</taxon>
        <taxon>Flagellimonas</taxon>
    </lineage>
</organism>
<dbReference type="Pfam" id="PF14579">
    <property type="entry name" value="HHH_6"/>
    <property type="match status" value="1"/>
</dbReference>
<sequence length="1006" mass="115942">MYLNCHSYYSLRFGTFSEIELLEMAQRYGVTDLVLTDINNTSACLNFVRKAPEYGIRPVIGIDFRNGAQQQFVGIAHNNEGFKELNGFCSYHSHNKLPIPDRAPDFRNVFVIYPFEQVLALEKTEFAPHEFIGISVENLRRLPFSRYKDRIDRLVIQQPVTFRNQRDFNAHRLLRAIDNNTLLSKLQPSDQGNPMERMMPQQELLERYAVFPHIIENTQRLLEQCSIDFGFGKSRISQNQQVFGTSKEADFEYLMELCKEGLHKRYPNSTPKIKTRLERELGTIREMDFVSYFLINHDIVSYAKRKGYFHVGRGSGANSIVAYIIGITDVDPIELDLYFERFINPYRASPPDFDIDFSWKDREDVTAYIFERFPNVALLATYNTFKYRAVVRELGKVFGLPKEEIDRLSDGRFDRDILDILPQKVLKYGKLIKGFPNHLSVHSAGILILDRPIHWYSATDLPPKGFPTVQFDMIIAEDTGIFKFDILGQRGLAKIRDAIDIIHENQPGNLPYDITEVERFKRDPNINDLLSKGKAIGAYYVESPAMRGLMCKLRVNDYLGLVAASSVIRPGVSSSGMKDEFIRRHRDPERREEAHPVLAKIMPETYGIMVYQEDVLKVAHEFAGLDLGEADVLRRGMSGKFRSREEFVAVEAKFRANCHEKGYPNVLVQEVWEQIASFAGYAFAKGHSASYAVESYQSLYLKCYYPLEFMVAVLNNGGGFYSTEHYIHETKMCGGIVHPPCINQSDHPNCIKGKDIYLGLGYLKNLESLVIKRLLTERQLHGDYRSLDDFIDRVAISLEQLTILVRIGAFRFTRKQKSELLWQAIFKLNATKRSTGHPKLFRPEHREFILPRLEHSWLEDAYDQMELLGFPLYGYFDLIAEELESSLTAKDMSRNKGRTILLYGILVNTRFHTTTQGKQMRFCTFTDLEGNYFDTVHFPKVVGKYPIHGRGVYACYGKVSEEFGHYGLDIVWSKKMPLKPDPRSPEEPTFQHNPFAKKAGHKQIQS</sequence>
<reference evidence="12 13" key="1">
    <citation type="submission" date="2020-01" db="EMBL/GenBank/DDBJ databases">
        <title>Muricauda sediminis sp.nov. 40Bstr401.</title>
        <authorList>
            <person name="Xue Z."/>
            <person name="Zhu S."/>
            <person name="Ren N."/>
            <person name="Chen T."/>
            <person name="Chen X."/>
            <person name="Chen J."/>
            <person name="Yang J."/>
        </authorList>
    </citation>
    <scope>NUCLEOTIDE SEQUENCE [LARGE SCALE GENOMIC DNA]</scope>
    <source>
        <strain evidence="12 13">40Bstr401</strain>
    </source>
</reference>
<evidence type="ECO:0000256" key="2">
    <source>
        <dbReference type="ARBA" id="ARBA00022679"/>
    </source>
</evidence>
<dbReference type="RefSeq" id="WP_163634573.1">
    <property type="nucleotide sequence ID" value="NZ_JAAAMI010000003.1"/>
</dbReference>
<evidence type="ECO:0000313" key="13">
    <source>
        <dbReference type="Proteomes" id="UP000468707"/>
    </source>
</evidence>
<evidence type="ECO:0000256" key="5">
    <source>
        <dbReference type="ARBA" id="ARBA00022932"/>
    </source>
</evidence>
<evidence type="ECO:0000259" key="10">
    <source>
        <dbReference type="Pfam" id="PF14579"/>
    </source>
</evidence>
<dbReference type="GO" id="GO:0008408">
    <property type="term" value="F:3'-5' exonuclease activity"/>
    <property type="evidence" value="ECO:0007669"/>
    <property type="project" value="InterPro"/>
</dbReference>
<evidence type="ECO:0000259" key="8">
    <source>
        <dbReference type="Pfam" id="PF02811"/>
    </source>
</evidence>
<dbReference type="GO" id="GO:0003887">
    <property type="term" value="F:DNA-directed DNA polymerase activity"/>
    <property type="evidence" value="ECO:0007669"/>
    <property type="project" value="UniProtKB-KW"/>
</dbReference>
<dbReference type="Pfam" id="PF07733">
    <property type="entry name" value="DNA_pol3_alpha"/>
    <property type="match status" value="1"/>
</dbReference>
<gene>
    <name evidence="12" type="ORF">GTK07_07225</name>
</gene>
<dbReference type="Pfam" id="PF17657">
    <property type="entry name" value="DNA_pol3_finger"/>
    <property type="match status" value="1"/>
</dbReference>
<dbReference type="GO" id="GO:0006260">
    <property type="term" value="P:DNA replication"/>
    <property type="evidence" value="ECO:0007669"/>
    <property type="project" value="UniProtKB-KW"/>
</dbReference>
<name>A0A6I5KYU7_9FLAO</name>
<keyword evidence="3" id="KW-0548">Nucleotidyltransferase</keyword>
<evidence type="ECO:0000256" key="6">
    <source>
        <dbReference type="ARBA" id="ARBA00049244"/>
    </source>
</evidence>
<dbReference type="InterPro" id="IPR016195">
    <property type="entry name" value="Pol/histidinol_Pase-like"/>
</dbReference>
<evidence type="ECO:0000256" key="7">
    <source>
        <dbReference type="SAM" id="MobiDB-lite"/>
    </source>
</evidence>
<dbReference type="Gene3D" id="1.10.150.870">
    <property type="match status" value="1"/>
</dbReference>
<feature type="domain" description="Bacterial DNA polymerase III alpha subunit NTPase" evidence="9">
    <location>
        <begin position="252"/>
        <end position="488"/>
    </location>
</feature>
<keyword evidence="2" id="KW-0808">Transferase</keyword>
<evidence type="ECO:0000259" key="11">
    <source>
        <dbReference type="Pfam" id="PF17657"/>
    </source>
</evidence>
<dbReference type="InterPro" id="IPR004805">
    <property type="entry name" value="DnaE2/DnaE/PolC"/>
</dbReference>
<dbReference type="EMBL" id="JAAAMI010000003">
    <property type="protein sequence ID" value="NDV43118.1"/>
    <property type="molecule type" value="Genomic_DNA"/>
</dbReference>
<comment type="catalytic activity">
    <reaction evidence="6">
        <text>DNA(n) + a 2'-deoxyribonucleoside 5'-triphosphate = DNA(n+1) + diphosphate</text>
        <dbReference type="Rhea" id="RHEA:22508"/>
        <dbReference type="Rhea" id="RHEA-COMP:17339"/>
        <dbReference type="Rhea" id="RHEA-COMP:17340"/>
        <dbReference type="ChEBI" id="CHEBI:33019"/>
        <dbReference type="ChEBI" id="CHEBI:61560"/>
        <dbReference type="ChEBI" id="CHEBI:173112"/>
        <dbReference type="EC" id="2.7.7.7"/>
    </reaction>
</comment>
<evidence type="ECO:0000313" key="12">
    <source>
        <dbReference type="EMBL" id="NDV43118.1"/>
    </source>
</evidence>
<keyword evidence="13" id="KW-1185">Reference proteome</keyword>
<dbReference type="InterPro" id="IPR011708">
    <property type="entry name" value="DNA_pol3_alpha_NTPase_dom"/>
</dbReference>
<protein>
    <recommendedName>
        <fullName evidence="1">DNA-directed DNA polymerase</fullName>
        <ecNumber evidence="1">2.7.7.7</ecNumber>
    </recommendedName>
</protein>
<dbReference type="Proteomes" id="UP000468707">
    <property type="component" value="Unassembled WGS sequence"/>
</dbReference>
<comment type="caution">
    <text evidence="12">The sequence shown here is derived from an EMBL/GenBank/DDBJ whole genome shotgun (WGS) entry which is preliminary data.</text>
</comment>
<proteinExistence type="predicted"/>
<feature type="region of interest" description="Disordered" evidence="7">
    <location>
        <begin position="979"/>
        <end position="1006"/>
    </location>
</feature>
<dbReference type="SUPFAM" id="SSF89550">
    <property type="entry name" value="PHP domain-like"/>
    <property type="match status" value="1"/>
</dbReference>
<evidence type="ECO:0000256" key="4">
    <source>
        <dbReference type="ARBA" id="ARBA00022705"/>
    </source>
</evidence>
<keyword evidence="5" id="KW-0239">DNA-directed DNA polymerase</keyword>
<evidence type="ECO:0000256" key="1">
    <source>
        <dbReference type="ARBA" id="ARBA00012417"/>
    </source>
</evidence>